<accession>A0A0R0CUW8</accession>
<dbReference type="RefSeq" id="WP_057687360.1">
    <property type="nucleotide sequence ID" value="NZ_LDJK01000087.1"/>
</dbReference>
<evidence type="ECO:0000313" key="2">
    <source>
        <dbReference type="EMBL" id="KRG68728.1"/>
    </source>
</evidence>
<dbReference type="PROSITE" id="PS51257">
    <property type="entry name" value="PROKAR_LIPOPROTEIN"/>
    <property type="match status" value="1"/>
</dbReference>
<comment type="caution">
    <text evidence="2">The sequence shown here is derived from an EMBL/GenBank/DDBJ whole genome shotgun (WGS) entry which is preliminary data.</text>
</comment>
<dbReference type="Proteomes" id="UP000051386">
    <property type="component" value="Unassembled WGS sequence"/>
</dbReference>
<dbReference type="Gene3D" id="2.60.120.380">
    <property type="match status" value="2"/>
</dbReference>
<feature type="chain" id="PRO_5006394650" description="ABC transporter substrate-binding protein" evidence="1">
    <location>
        <begin position="26"/>
        <end position="375"/>
    </location>
</feature>
<keyword evidence="1" id="KW-0732">Signal</keyword>
<protein>
    <recommendedName>
        <fullName evidence="4">ABC transporter substrate-binding protein</fullName>
    </recommendedName>
</protein>
<dbReference type="PATRIC" id="fig|517011.3.peg.3384"/>
<gene>
    <name evidence="2" type="ORF">ABB28_15985</name>
</gene>
<sequence length="375" mass="39074">MRTATTLLAAALALAIGGCGQKAGAADGGKATSLDFDKAVAGEITTSSPLSFSDGSRYQLYSMQLKDKQAVSLKLVGSLSGALSVFRDDGTLVTRGERSEDTGLEVTFRADGAGRYRIAVNGDDADAYGPYRLQATEVVPYDGKPLANGGQIVDLLAGERQEYTLQVDKPGLYQINLTSNAFDTVLDLKGANVEEEDDDGGSSTNSRLSLMLDAGTYKLGVRALDDEGNGQFRLDVKNTALAADVVSSDGTALAVGANVQVLLSRDDGERRFVLNVPQAGAVRIDALSDQVDTTLRLTGGNINLEDDDGGSGTNARLQANLPAGRYQLLVASLEESQAVVQVRVSAESGESLSVRDAASADNDVAVAAPTDVDAN</sequence>
<organism evidence="2 3">
    <name type="scientific">Stenotrophomonas chelatiphaga</name>
    <dbReference type="NCBI Taxonomy" id="517011"/>
    <lineage>
        <taxon>Bacteria</taxon>
        <taxon>Pseudomonadati</taxon>
        <taxon>Pseudomonadota</taxon>
        <taxon>Gammaproteobacteria</taxon>
        <taxon>Lysobacterales</taxon>
        <taxon>Lysobacteraceae</taxon>
        <taxon>Stenotrophomonas</taxon>
    </lineage>
</organism>
<evidence type="ECO:0000313" key="3">
    <source>
        <dbReference type="Proteomes" id="UP000051386"/>
    </source>
</evidence>
<name>A0A0R0CUW8_9GAMM</name>
<keyword evidence="3" id="KW-1185">Reference proteome</keyword>
<dbReference type="EMBL" id="LDJK01000087">
    <property type="protein sequence ID" value="KRG68728.1"/>
    <property type="molecule type" value="Genomic_DNA"/>
</dbReference>
<reference evidence="2 3" key="1">
    <citation type="submission" date="2015-05" db="EMBL/GenBank/DDBJ databases">
        <title>Genome sequencing and analysis of members of genus Stenotrophomonas.</title>
        <authorList>
            <person name="Patil P.P."/>
            <person name="Midha S."/>
            <person name="Patil P.B."/>
        </authorList>
    </citation>
    <scope>NUCLEOTIDE SEQUENCE [LARGE SCALE GENOMIC DNA]</scope>
    <source>
        <strain evidence="2 3">DSM 21508</strain>
    </source>
</reference>
<evidence type="ECO:0008006" key="4">
    <source>
        <dbReference type="Google" id="ProtNLM"/>
    </source>
</evidence>
<dbReference type="AlphaFoldDB" id="A0A0R0CUW8"/>
<feature type="signal peptide" evidence="1">
    <location>
        <begin position="1"/>
        <end position="25"/>
    </location>
</feature>
<evidence type="ECO:0000256" key="1">
    <source>
        <dbReference type="SAM" id="SignalP"/>
    </source>
</evidence>
<proteinExistence type="predicted"/>